<dbReference type="Proteomes" id="UP000469724">
    <property type="component" value="Unassembled WGS sequence"/>
</dbReference>
<dbReference type="AlphaFoldDB" id="A0A7K3NKG0"/>
<evidence type="ECO:0000256" key="1">
    <source>
        <dbReference type="SAM" id="MobiDB-lite"/>
    </source>
</evidence>
<gene>
    <name evidence="2" type="ORF">G3N56_07885</name>
</gene>
<feature type="compositionally biased region" description="Acidic residues" evidence="1">
    <location>
        <begin position="33"/>
        <end position="42"/>
    </location>
</feature>
<sequence>MKIVTTGTFRYMGKTYPRDTVLDLPDVVAAEAIDDGVADPAEETAPSVGGESVSAEPAPDPTPQDAAVPESSESAVGGESVPAESDTSAKKGRRG</sequence>
<protein>
    <submittedName>
        <fullName evidence="2">Uncharacterized protein</fullName>
    </submittedName>
</protein>
<name>A0A7K3NKG0_9BACT</name>
<keyword evidence="3" id="KW-1185">Reference proteome</keyword>
<comment type="caution">
    <text evidence="2">The sequence shown here is derived from an EMBL/GenBank/DDBJ whole genome shotgun (WGS) entry which is preliminary data.</text>
</comment>
<organism evidence="2 3">
    <name type="scientific">Desulfolutivibrio sulfodismutans</name>
    <dbReference type="NCBI Taxonomy" id="63561"/>
    <lineage>
        <taxon>Bacteria</taxon>
        <taxon>Pseudomonadati</taxon>
        <taxon>Thermodesulfobacteriota</taxon>
        <taxon>Desulfovibrionia</taxon>
        <taxon>Desulfovibrionales</taxon>
        <taxon>Desulfovibrionaceae</taxon>
        <taxon>Desulfolutivibrio</taxon>
    </lineage>
</organism>
<dbReference type="RefSeq" id="WP_163301715.1">
    <property type="nucleotide sequence ID" value="NZ_JAAGRQ010000024.1"/>
</dbReference>
<feature type="region of interest" description="Disordered" evidence="1">
    <location>
        <begin position="33"/>
        <end position="95"/>
    </location>
</feature>
<accession>A0A7K3NKG0</accession>
<dbReference type="EMBL" id="JAAGRQ010000024">
    <property type="protein sequence ID" value="NDY56662.1"/>
    <property type="molecule type" value="Genomic_DNA"/>
</dbReference>
<proteinExistence type="predicted"/>
<feature type="compositionally biased region" description="Low complexity" evidence="1">
    <location>
        <begin position="68"/>
        <end position="82"/>
    </location>
</feature>
<reference evidence="2 3" key="1">
    <citation type="submission" date="2020-02" db="EMBL/GenBank/DDBJ databases">
        <title>Comparative genomics of sulfur disproportionating microorganisms.</title>
        <authorList>
            <person name="Ward L.M."/>
            <person name="Bertran E."/>
            <person name="Johnston D.T."/>
        </authorList>
    </citation>
    <scope>NUCLEOTIDE SEQUENCE [LARGE SCALE GENOMIC DNA]</scope>
    <source>
        <strain evidence="2 3">DSM 3696</strain>
    </source>
</reference>
<evidence type="ECO:0000313" key="3">
    <source>
        <dbReference type="Proteomes" id="UP000469724"/>
    </source>
</evidence>
<evidence type="ECO:0000313" key="2">
    <source>
        <dbReference type="EMBL" id="NDY56662.1"/>
    </source>
</evidence>